<evidence type="ECO:0000313" key="5">
    <source>
        <dbReference type="Proteomes" id="UP000598054"/>
    </source>
</evidence>
<sequence>MAGPNAAAGEPGKRRPGTRNPGTPDPAAGEAEVLAGGTANAGAVLRRGDAVERPAPPHAHLLHAHLRALRDRGFADVPVPLEVSGRHERLSYVPGEVAVAPYPAWAWSDAALHSVGALLRRMHDTAAALPADRSAGWPTELADPEPESDPEPVSGPGGEAGPGPVVCHNDVCLENVVFRDGRAAALIDFDLAAPGRPVWDVAMTARYWVPMRGRGGLDPAHRLRVLADGYGLGRTGRAALPGVIEQATAVCRAFVERRVAQGDAAYTAAYEESGRAVWDRHQSWLTAHRRTLTTALLAD</sequence>
<dbReference type="AlphaFoldDB" id="A0ABD7CZB7"/>
<evidence type="ECO:0000313" key="4">
    <source>
        <dbReference type="EMBL" id="QRV42553.1"/>
    </source>
</evidence>
<gene>
    <name evidence="4" type="ORF">I6J41_18835</name>
    <name evidence="3" type="ORF">I6J42_15170</name>
</gene>
<name>A0ABD7CZB7_9ACTN</name>
<dbReference type="Proteomes" id="UP000598054">
    <property type="component" value="Chromosome"/>
</dbReference>
<organism evidence="3 6">
    <name type="scientific">Streptomyces californicus</name>
    <dbReference type="NCBI Taxonomy" id="67351"/>
    <lineage>
        <taxon>Bacteria</taxon>
        <taxon>Bacillati</taxon>
        <taxon>Actinomycetota</taxon>
        <taxon>Actinomycetes</taxon>
        <taxon>Kitasatosporales</taxon>
        <taxon>Streptomycetaceae</taxon>
        <taxon>Streptomyces</taxon>
    </lineage>
</organism>
<feature type="region of interest" description="Disordered" evidence="1">
    <location>
        <begin position="130"/>
        <end position="161"/>
    </location>
</feature>
<dbReference type="SUPFAM" id="SSF56112">
    <property type="entry name" value="Protein kinase-like (PK-like)"/>
    <property type="match status" value="1"/>
</dbReference>
<accession>A0ABD7CZB7</accession>
<protein>
    <submittedName>
        <fullName evidence="3">Phosphotransferase</fullName>
    </submittedName>
</protein>
<evidence type="ECO:0000313" key="3">
    <source>
        <dbReference type="EMBL" id="QRV35253.1"/>
    </source>
</evidence>
<evidence type="ECO:0000259" key="2">
    <source>
        <dbReference type="Pfam" id="PF01636"/>
    </source>
</evidence>
<dbReference type="Gene3D" id="3.90.1200.10">
    <property type="match status" value="1"/>
</dbReference>
<dbReference type="InterPro" id="IPR011009">
    <property type="entry name" value="Kinase-like_dom_sf"/>
</dbReference>
<dbReference type="Pfam" id="PF01636">
    <property type="entry name" value="APH"/>
    <property type="match status" value="1"/>
</dbReference>
<proteinExistence type="predicted"/>
<feature type="domain" description="Aminoglycoside phosphotransferase" evidence="2">
    <location>
        <begin position="39"/>
        <end position="217"/>
    </location>
</feature>
<evidence type="ECO:0000256" key="1">
    <source>
        <dbReference type="SAM" id="MobiDB-lite"/>
    </source>
</evidence>
<reference evidence="5 6" key="1">
    <citation type="submission" date="2021-02" db="EMBL/GenBank/DDBJ databases">
        <title>FDA dAtabase for Regulatory Grade micrObial Sequences (FDA-ARGOS): Supporting development and validation of Infectious Disease Dx tests.</title>
        <authorList>
            <person name="Sproer C."/>
            <person name="Gronow S."/>
            <person name="Severitt S."/>
            <person name="Schroder I."/>
            <person name="Tallon L."/>
            <person name="Sadzewicz L."/>
            <person name="Zhao X."/>
            <person name="Boylan J."/>
            <person name="Ott S."/>
            <person name="Bowen H."/>
            <person name="Vavikolanu K."/>
            <person name="Mehta A."/>
            <person name="Aluvathingal J."/>
            <person name="Nadendla S."/>
            <person name="Lowell S."/>
            <person name="Myers T."/>
            <person name="Yan Y."/>
            <person name="Sichtig H."/>
        </authorList>
    </citation>
    <scope>NUCLEOTIDE SEQUENCE [LARGE SCALE GENOMIC DNA]</scope>
    <source>
        <strain evidence="4 5">FDAARGOS_1211</strain>
        <strain evidence="3 6">FDAARGOS_1212</strain>
    </source>
</reference>
<dbReference type="EMBL" id="CP070245">
    <property type="protein sequence ID" value="QRV35253.1"/>
    <property type="molecule type" value="Genomic_DNA"/>
</dbReference>
<evidence type="ECO:0000313" key="6">
    <source>
        <dbReference type="Proteomes" id="UP000623926"/>
    </source>
</evidence>
<dbReference type="EMBL" id="CP070249">
    <property type="protein sequence ID" value="QRV42553.1"/>
    <property type="molecule type" value="Genomic_DNA"/>
</dbReference>
<keyword evidence="5" id="KW-1185">Reference proteome</keyword>
<dbReference type="Proteomes" id="UP000623926">
    <property type="component" value="Chromosome"/>
</dbReference>
<feature type="region of interest" description="Disordered" evidence="1">
    <location>
        <begin position="1"/>
        <end position="39"/>
    </location>
</feature>
<dbReference type="InterPro" id="IPR002575">
    <property type="entry name" value="Aminoglycoside_PTrfase"/>
</dbReference>